<evidence type="ECO:0000256" key="9">
    <source>
        <dbReference type="SAM" id="Phobius"/>
    </source>
</evidence>
<dbReference type="GO" id="GO:0015369">
    <property type="term" value="F:calcium:proton antiporter activity"/>
    <property type="evidence" value="ECO:0007669"/>
    <property type="project" value="UniProtKB-ARBA"/>
</dbReference>
<protein>
    <recommendedName>
        <fullName evidence="10">Sodium/calcium exchanger membrane region domain-containing protein</fullName>
    </recommendedName>
</protein>
<dbReference type="Proteomes" id="UP001375240">
    <property type="component" value="Unassembled WGS sequence"/>
</dbReference>
<feature type="transmembrane region" description="Helical" evidence="9">
    <location>
        <begin position="278"/>
        <end position="299"/>
    </location>
</feature>
<accession>A0AAV9VBF4</accession>
<evidence type="ECO:0000256" key="6">
    <source>
        <dbReference type="ARBA" id="ARBA00023065"/>
    </source>
</evidence>
<gene>
    <name evidence="11" type="ORF">TWF696_000463</name>
</gene>
<evidence type="ECO:0000256" key="5">
    <source>
        <dbReference type="ARBA" id="ARBA00022989"/>
    </source>
</evidence>
<dbReference type="Pfam" id="PF01699">
    <property type="entry name" value="Na_Ca_ex"/>
    <property type="match status" value="2"/>
</dbReference>
<reference evidence="11 12" key="1">
    <citation type="submission" date="2019-10" db="EMBL/GenBank/DDBJ databases">
        <authorList>
            <person name="Palmer J.M."/>
        </authorList>
    </citation>
    <scope>NUCLEOTIDE SEQUENCE [LARGE SCALE GENOMIC DNA]</scope>
    <source>
        <strain evidence="11 12">TWF696</strain>
    </source>
</reference>
<evidence type="ECO:0000256" key="8">
    <source>
        <dbReference type="SAM" id="MobiDB-lite"/>
    </source>
</evidence>
<keyword evidence="12" id="KW-1185">Reference proteome</keyword>
<keyword evidence="7 9" id="KW-0472">Membrane</keyword>
<keyword evidence="5 9" id="KW-1133">Transmembrane helix</keyword>
<feature type="transmembrane region" description="Helical" evidence="9">
    <location>
        <begin position="469"/>
        <end position="489"/>
    </location>
</feature>
<feature type="transmembrane region" description="Helical" evidence="9">
    <location>
        <begin position="110"/>
        <end position="128"/>
    </location>
</feature>
<evidence type="ECO:0000313" key="12">
    <source>
        <dbReference type="Proteomes" id="UP001375240"/>
    </source>
</evidence>
<proteinExistence type="inferred from homology"/>
<evidence type="ECO:0000256" key="3">
    <source>
        <dbReference type="ARBA" id="ARBA00022448"/>
    </source>
</evidence>
<name>A0AAV9VBF4_9PEZI</name>
<sequence>MDPHNEREAEDRSREIENGTHLSTTTAGEREPLLRERPNNDASLTFLSRRSLTMPVHPDGESGRSGFQLSHFAYVLWRSSNRVSMAMNLFWPIVPVAICLRYFSNASSTAIFATSYVAMIPVANLLGFAGQEFARKMPKVWGILIETTFGSIVEIILFMSLLAQHNPDAVGGPDGENASDGNFIPVIQAAVLGSILTNLLLCLGLCFFVGGIRENVQTFHSAVSEVSNGLILVAGFGLLIPSAFYSALKGSALHKNDPQVILGNPHQKYTSEDLQYDVLRISQVTSLLLLLSFAVYILFNVRTNHNIFDEVLESDEHGHEPLSGPLDRSTRKEHMEKPKFTMTECILALSVSLVLVPLFAVILVDRIKDIVDSGVPDQFLGLILLPLVEKAAEHLTAINDAWNGHMNFALYHCLGPSIQTALFNAPLVIIVGWIIGKPIDLNFEIFMIALLVLSILVTGEFLRDNECNYLEGFLMVIIYCIMAVAAWFYPDPDVASSNGDSTASDSLIFLLQQDPELLAKLRAIL</sequence>
<feature type="transmembrane region" description="Helical" evidence="9">
    <location>
        <begin position="441"/>
        <end position="462"/>
    </location>
</feature>
<dbReference type="GO" id="GO:0012505">
    <property type="term" value="C:endomembrane system"/>
    <property type="evidence" value="ECO:0007669"/>
    <property type="project" value="UniProtKB-SubCell"/>
</dbReference>
<dbReference type="PANTHER" id="PTHR31503">
    <property type="entry name" value="VACUOLAR CALCIUM ION TRANSPORTER"/>
    <property type="match status" value="1"/>
</dbReference>
<feature type="transmembrane region" description="Helical" evidence="9">
    <location>
        <begin position="230"/>
        <end position="248"/>
    </location>
</feature>
<feature type="transmembrane region" description="Helical" evidence="9">
    <location>
        <begin position="86"/>
        <end position="104"/>
    </location>
</feature>
<feature type="transmembrane region" description="Helical" evidence="9">
    <location>
        <begin position="183"/>
        <end position="209"/>
    </location>
</feature>
<comment type="similarity">
    <text evidence="2">Belongs to the Ca(2+):cation antiporter (CaCA) (TC 2.A.19) family.</text>
</comment>
<dbReference type="InterPro" id="IPR004713">
    <property type="entry name" value="CaH_exchang"/>
</dbReference>
<dbReference type="AlphaFoldDB" id="A0AAV9VBF4"/>
<comment type="caution">
    <text evidence="11">The sequence shown here is derived from an EMBL/GenBank/DDBJ whole genome shotgun (WGS) entry which is preliminary data.</text>
</comment>
<evidence type="ECO:0000256" key="4">
    <source>
        <dbReference type="ARBA" id="ARBA00022692"/>
    </source>
</evidence>
<evidence type="ECO:0000259" key="10">
    <source>
        <dbReference type="Pfam" id="PF01699"/>
    </source>
</evidence>
<feature type="transmembrane region" description="Helical" evidence="9">
    <location>
        <begin position="140"/>
        <end position="163"/>
    </location>
</feature>
<feature type="domain" description="Sodium/calcium exchanger membrane region" evidence="10">
    <location>
        <begin position="108"/>
        <end position="300"/>
    </location>
</feature>
<comment type="subcellular location">
    <subcellularLocation>
        <location evidence="1">Endomembrane system</location>
        <topology evidence="1">Multi-pass membrane protein</topology>
    </subcellularLocation>
</comment>
<dbReference type="GO" id="GO:0000329">
    <property type="term" value="C:fungal-type vacuole membrane"/>
    <property type="evidence" value="ECO:0007669"/>
    <property type="project" value="TreeGrafter"/>
</dbReference>
<feature type="transmembrane region" description="Helical" evidence="9">
    <location>
        <begin position="345"/>
        <end position="364"/>
    </location>
</feature>
<evidence type="ECO:0000313" key="11">
    <source>
        <dbReference type="EMBL" id="KAK6359300.1"/>
    </source>
</evidence>
<feature type="region of interest" description="Disordered" evidence="8">
    <location>
        <begin position="1"/>
        <end position="29"/>
    </location>
</feature>
<keyword evidence="4 9" id="KW-0812">Transmembrane</keyword>
<keyword evidence="6" id="KW-0406">Ion transport</keyword>
<dbReference type="InterPro" id="IPR044880">
    <property type="entry name" value="NCX_ion-bd_dom_sf"/>
</dbReference>
<feature type="compositionally biased region" description="Basic and acidic residues" evidence="8">
    <location>
        <begin position="1"/>
        <end position="18"/>
    </location>
</feature>
<feature type="domain" description="Sodium/calcium exchanger membrane region" evidence="10">
    <location>
        <begin position="347"/>
        <end position="487"/>
    </location>
</feature>
<dbReference type="PANTHER" id="PTHR31503:SF14">
    <property type="entry name" value="VACUOLAR CALCIUM ION TRANSPORTER"/>
    <property type="match status" value="1"/>
</dbReference>
<feature type="transmembrane region" description="Helical" evidence="9">
    <location>
        <begin position="409"/>
        <end position="435"/>
    </location>
</feature>
<organism evidence="11 12">
    <name type="scientific">Orbilia brochopaga</name>
    <dbReference type="NCBI Taxonomy" id="3140254"/>
    <lineage>
        <taxon>Eukaryota</taxon>
        <taxon>Fungi</taxon>
        <taxon>Dikarya</taxon>
        <taxon>Ascomycota</taxon>
        <taxon>Pezizomycotina</taxon>
        <taxon>Orbiliomycetes</taxon>
        <taxon>Orbiliales</taxon>
        <taxon>Orbiliaceae</taxon>
        <taxon>Orbilia</taxon>
    </lineage>
</organism>
<dbReference type="GO" id="GO:0006874">
    <property type="term" value="P:intracellular calcium ion homeostasis"/>
    <property type="evidence" value="ECO:0007669"/>
    <property type="project" value="TreeGrafter"/>
</dbReference>
<evidence type="ECO:0000256" key="2">
    <source>
        <dbReference type="ARBA" id="ARBA00008170"/>
    </source>
</evidence>
<evidence type="ECO:0000256" key="1">
    <source>
        <dbReference type="ARBA" id="ARBA00004127"/>
    </source>
</evidence>
<dbReference type="EMBL" id="JAVHNQ010000001">
    <property type="protein sequence ID" value="KAK6359300.1"/>
    <property type="molecule type" value="Genomic_DNA"/>
</dbReference>
<evidence type="ECO:0000256" key="7">
    <source>
        <dbReference type="ARBA" id="ARBA00023136"/>
    </source>
</evidence>
<dbReference type="InterPro" id="IPR004837">
    <property type="entry name" value="NaCa_Exmemb"/>
</dbReference>
<keyword evidence="3" id="KW-0813">Transport</keyword>
<dbReference type="Gene3D" id="1.20.1420.30">
    <property type="entry name" value="NCX, central ion-binding region"/>
    <property type="match status" value="2"/>
</dbReference>